<comment type="subcellular location">
    <subcellularLocation>
        <location evidence="1">Nucleus</location>
        <location evidence="1">Nuclear pore complex</location>
    </subcellularLocation>
</comment>
<keyword evidence="2" id="KW-0813">Transport</keyword>
<evidence type="ECO:0000256" key="5">
    <source>
        <dbReference type="ARBA" id="ARBA00023010"/>
    </source>
</evidence>
<dbReference type="EMBL" id="JABAYA010000283">
    <property type="protein sequence ID" value="KAF7721290.1"/>
    <property type="molecule type" value="Genomic_DNA"/>
</dbReference>
<keyword evidence="5" id="KW-0811">Translocation</keyword>
<feature type="domain" description="Nucleoporin Nup188 N-terminal" evidence="10">
    <location>
        <begin position="49"/>
        <end position="381"/>
    </location>
</feature>
<dbReference type="GO" id="GO:0017056">
    <property type="term" value="F:structural constituent of nuclear pore"/>
    <property type="evidence" value="ECO:0007669"/>
    <property type="project" value="InterPro"/>
</dbReference>
<evidence type="ECO:0000256" key="9">
    <source>
        <dbReference type="ARBA" id="ARBA00040174"/>
    </source>
</evidence>
<comment type="similarity">
    <text evidence="8">Belongs to the Nup188 family.</text>
</comment>
<dbReference type="GO" id="GO:0044611">
    <property type="term" value="C:nuclear pore inner ring"/>
    <property type="evidence" value="ECO:0007669"/>
    <property type="project" value="TreeGrafter"/>
</dbReference>
<proteinExistence type="inferred from homology"/>
<evidence type="ECO:0000256" key="2">
    <source>
        <dbReference type="ARBA" id="ARBA00022448"/>
    </source>
</evidence>
<keyword evidence="4" id="KW-0653">Protein transport</keyword>
<dbReference type="InterPro" id="IPR044840">
    <property type="entry name" value="Nup188"/>
</dbReference>
<keyword evidence="6" id="KW-0906">Nuclear pore complex</keyword>
<dbReference type="InterPro" id="IPR018864">
    <property type="entry name" value="Nucleoporin_Nup188_N"/>
</dbReference>
<comment type="caution">
    <text evidence="12">The sequence shown here is derived from an EMBL/GenBank/DDBJ whole genome shotgun (WGS) entry which is preliminary data.</text>
</comment>
<evidence type="ECO:0000313" key="12">
    <source>
        <dbReference type="EMBL" id="KAF7721290.1"/>
    </source>
</evidence>
<evidence type="ECO:0000256" key="3">
    <source>
        <dbReference type="ARBA" id="ARBA00022816"/>
    </source>
</evidence>
<dbReference type="Pfam" id="PF21093">
    <property type="entry name" value="Nup188_N-subdom_III"/>
    <property type="match status" value="1"/>
</dbReference>
<organism evidence="12 13">
    <name type="scientific">Apophysomyces ossiformis</name>
    <dbReference type="NCBI Taxonomy" id="679940"/>
    <lineage>
        <taxon>Eukaryota</taxon>
        <taxon>Fungi</taxon>
        <taxon>Fungi incertae sedis</taxon>
        <taxon>Mucoromycota</taxon>
        <taxon>Mucoromycotina</taxon>
        <taxon>Mucoromycetes</taxon>
        <taxon>Mucorales</taxon>
        <taxon>Mucorineae</taxon>
        <taxon>Mucoraceae</taxon>
        <taxon>Apophysomyces</taxon>
    </lineage>
</organism>
<protein>
    <recommendedName>
        <fullName evidence="9">Nucleoporin NUP188</fullName>
    </recommendedName>
</protein>
<sequence length="2034" mass="227257">MAVDSTRSNQKFAGTYRKLLDTLERGEEQCSPDRLQTLLGEKCNNLALGLDVFTQPSSQSRSKVTTSGTSVSVEGKTINLDQAEKDFVCKLSDFLNLNELQCVSLWEAFRNDNGIKRDATEQYKMDEDLDLLMRVTAYYHDDRIALLQCIASLLRISYIESHPYNHIANDNVETIQNNVKNGKTFIDRLLAQLSALVRTQVPSQFYTFTSWAIIWAKQNLKEQKALLEIIFLVHLKTLCPASLALSLLQEFEASSFGMRQEFGYVLDKEGDVLRSEVSNLCILVAVQSLNLARLRSVDVLQQQAEDNDVLDSPDTIVKINEVLAFLGESSEHSVILLAWSYFLGCMDYILEDQTYPTRYANVRKLLDGQLDVTTASLLASRPATRGISLDQHVNNRTPSIKQVRQMYRLYAGRALKLDVFDHLANILQSSICDEDDAENYQYRCVLRELLNGFLSTTRPAFLPPNSYSSLVDCTCLLFENEPDLCAQFWTEDFGKEGLSSLLFTVSNRFPVNFLDFTRLLSSLSGADDDTELSAESAKRVFQYLQSLSTLTVPVKSTVSLALSEEGEAIVALPEQPVRITVDYPLLKGVAIPAGLRGALVSASEDTRVVQWSINSSAWHFLVAVLAGFCKRDSSPAGLDVERLEEQLSGQDIEVVHSILNLIRKLLRANRALATELVQHVDAICGKSSATSVPSSQRVLISLLRDTLIHCSLIHPLPINTITSTLQCLTALLPFYREDIWELLQTAPILPRSNANHQISSRYAPLSTSVNPLSQIHNIVAKVECVTGQYTLLLAFLDLVTALVRDIQRGWWVGDQEEASRQHQVEVLYLCLHYLMLDVYPSYSGWRYKKLSERFTIGSKVLTIFIEVVRYFKDSASQPTGKLSLSGLRDGIMNNFLYDGGAYHISPLLNTVSDGATIANNLYHTGRTKEASRAEKLTELTFVFIKLLLKRRVEVIAEKPASRESTLERLMLEQATGTNRPDFLLRIMKHISYQHNTILRILATNIATLLVRIVSAWKTVPNLVQYLGSSDQAQEIIRSYLEIAQDHSQSERLLASVWNMLTEFLKTQPSLAILFLECGDYIMPSPKSAVKLLQEEKKSANTGAGSGAVPNTESAVRAAVDILTHWQMLSVDKPTALSNILRFLSTFWETAFDHYAIVQRTRSDNALWHALEEILLNPSDVEVPVSMDLDSEDLGLAVDRYDNKEPMDPQTSSRSKKVRRLCCSNISKASVMRIMSYEVHLTAGSDIAAGRASTSKVSDKLPAGLKSLLSKISEPSKMSFVRNAFIRNSFDSEITSTTQQNAQTLLGIIGVTDDTQLLCKLGPVGSGDDDTEGEDRQYGDSYLYDYRIAESRIRSLYEDIAKKYNVTDIEDVIVTPEVLAVQEVKKASVRFLTDIRFANHNVSIVDSEIVLLKSFKTFMEVCSGHVGDFMWSCKPSDAVLFDFLMGVIQQAAVDKREDGVALTVYSILIDFIRSLTEDWIHSNRSVLLGNDKNLKRQYSEKAFTLLVKFSELLKRENFCVMGSVFNRSGVSFHRPLLEATMLTLHTLRGVYGKKTELMMNIDSTGLIECISHLLDVTCESFHVLVLKAAAYSTATDAAGEAMAEECMKDVTVTIGLLEEMINPIYMLPHTIWLTTFSRHETLAALLKLLYGGIQIVVSEVQSRASQANAHGFDISPYAETALYFLIALSNIPAAADALVQNGLFDMFSNNALTSVAQHGQLELFIRFGDGTNTGPPYVERNPLHLIWCQMMAVINNLVRTLGNSDKVLGSAVVFLQIYGPQIDKAFANANGGNDPILGLTPSESLSSALLEEIERVSMIMFGLAKHMNRTVHYASNVFVCYKDYTLPLLQRYLYFFTHPAHMQAQLYPIDNVEEQLAHTFNDTNGQKTSQLMQQTIHKIVRVMRNILSTMVLLTNAVDMLNKPESAWPFGNAIICPTLHVAVGEPASFGTLIECMNSGITMMKQWQAQDTNAAIIRNMQDVIEGCLCLLTTQAMLWMAKPNLEEDARQELAADNVKDIIEILNKVEGLLKKSSTQ</sequence>
<dbReference type="PANTHER" id="PTHR31431">
    <property type="entry name" value="NUCLEOPORIN NUP188 HOMOLOG"/>
    <property type="match status" value="1"/>
</dbReference>
<dbReference type="GO" id="GO:0006405">
    <property type="term" value="P:RNA export from nucleus"/>
    <property type="evidence" value="ECO:0007669"/>
    <property type="project" value="TreeGrafter"/>
</dbReference>
<keyword evidence="3" id="KW-0509">mRNA transport</keyword>
<dbReference type="Pfam" id="PF10487">
    <property type="entry name" value="Nup188_N"/>
    <property type="match status" value="1"/>
</dbReference>
<dbReference type="OrthoDB" id="102511at2759"/>
<feature type="domain" description="Nucleoporin Nup188 N-terminal subdomain III" evidence="11">
    <location>
        <begin position="608"/>
        <end position="1076"/>
    </location>
</feature>
<evidence type="ECO:0000256" key="4">
    <source>
        <dbReference type="ARBA" id="ARBA00022927"/>
    </source>
</evidence>
<evidence type="ECO:0000256" key="7">
    <source>
        <dbReference type="ARBA" id="ARBA00023242"/>
    </source>
</evidence>
<evidence type="ECO:0000256" key="1">
    <source>
        <dbReference type="ARBA" id="ARBA00004567"/>
    </source>
</evidence>
<reference evidence="12" key="1">
    <citation type="submission" date="2020-01" db="EMBL/GenBank/DDBJ databases">
        <title>Genome Sequencing of Three Apophysomyces-Like Fungal Strains Confirms a Novel Fungal Genus in the Mucoromycota with divergent Burkholderia-like Endosymbiotic Bacteria.</title>
        <authorList>
            <person name="Stajich J.E."/>
            <person name="Macias A.M."/>
            <person name="Carter-House D."/>
            <person name="Lovett B."/>
            <person name="Kasson L.R."/>
            <person name="Berry K."/>
            <person name="Grigoriev I."/>
            <person name="Chang Y."/>
            <person name="Spatafora J."/>
            <person name="Kasson M.T."/>
        </authorList>
    </citation>
    <scope>NUCLEOTIDE SEQUENCE</scope>
    <source>
        <strain evidence="12">NRRL A-21654</strain>
    </source>
</reference>
<dbReference type="PANTHER" id="PTHR31431:SF1">
    <property type="entry name" value="NUCLEOPORIN NUP188"/>
    <property type="match status" value="1"/>
</dbReference>
<dbReference type="Gene3D" id="1.25.10.70">
    <property type="match status" value="1"/>
</dbReference>
<accession>A0A8H7BPK9</accession>
<evidence type="ECO:0000259" key="11">
    <source>
        <dbReference type="Pfam" id="PF21093"/>
    </source>
</evidence>
<dbReference type="Proteomes" id="UP000605846">
    <property type="component" value="Unassembled WGS sequence"/>
</dbReference>
<evidence type="ECO:0000259" key="10">
    <source>
        <dbReference type="Pfam" id="PF10487"/>
    </source>
</evidence>
<gene>
    <name evidence="12" type="ORF">EC973_004966</name>
</gene>
<evidence type="ECO:0000313" key="13">
    <source>
        <dbReference type="Proteomes" id="UP000605846"/>
    </source>
</evidence>
<keyword evidence="7" id="KW-0539">Nucleus</keyword>
<evidence type="ECO:0000256" key="8">
    <source>
        <dbReference type="ARBA" id="ARBA00038387"/>
    </source>
</evidence>
<name>A0A8H7BPK9_9FUNG</name>
<dbReference type="GO" id="GO:0051028">
    <property type="term" value="P:mRNA transport"/>
    <property type="evidence" value="ECO:0007669"/>
    <property type="project" value="UniProtKB-KW"/>
</dbReference>
<keyword evidence="13" id="KW-1185">Reference proteome</keyword>
<dbReference type="GO" id="GO:0006606">
    <property type="term" value="P:protein import into nucleus"/>
    <property type="evidence" value="ECO:0007669"/>
    <property type="project" value="TreeGrafter"/>
</dbReference>
<evidence type="ECO:0000256" key="6">
    <source>
        <dbReference type="ARBA" id="ARBA00023132"/>
    </source>
</evidence>
<dbReference type="InterPro" id="IPR048883">
    <property type="entry name" value="Nup188_N-subdom_III"/>
</dbReference>